<accession>A0A7L5EGE3</accession>
<gene>
    <name evidence="7" type="ORF">HHO38_19045</name>
</gene>
<feature type="signal peptide" evidence="5">
    <location>
        <begin position="1"/>
        <end position="20"/>
    </location>
</feature>
<organism evidence="7 8">
    <name type="scientific">Parabacteroides distasonis</name>
    <dbReference type="NCBI Taxonomy" id="823"/>
    <lineage>
        <taxon>Bacteria</taxon>
        <taxon>Pseudomonadati</taxon>
        <taxon>Bacteroidota</taxon>
        <taxon>Bacteroidia</taxon>
        <taxon>Bacteroidales</taxon>
        <taxon>Tannerellaceae</taxon>
        <taxon>Parabacteroides</taxon>
    </lineage>
</organism>
<evidence type="ECO:0000256" key="2">
    <source>
        <dbReference type="ARBA" id="ARBA00006011"/>
    </source>
</evidence>
<sequence length="431" mass="46436">MRFKRYILLSLVLCGLVACSDDNTIEIPEAPVLEKAQLALAIKSEKGAMTKAAEEATPTDADVNTLTVGVFGTGWSMVYTVSGEDIKTSTSTDVTTQEIGPKEVYAGAAEVVVVANASANVQAALANAGTKDAFLATVIKLEEETLEKGLTMSSEVLTVTLVANTTNYIGYSTKPGDITVGGQAGKEIYGAGPVKLVRNVASIALASVTHSNPDNANYISKDFVLKEVFIASAKGVSCVASASNWGGIEKTFDFTSTGFGYLNYMVGKEFSKSPNIDEGSYKKGTQTKRDELAKVHTTDNTALNHEFYVYENKLGEIAKADEASANRAYANHTLLIVKGDYTYLPKGLVDNESNYVKKEDCYYAIPVGEKVTIDSKEIEGFYVQRNYKYAITLTIIGPGSEIPYDPMISTNVSASVKVEPWNVKTIHEEVE</sequence>
<reference evidence="7 8" key="1">
    <citation type="submission" date="2020-04" db="EMBL/GenBank/DDBJ databases">
        <title>Complete Genomes and Methylome analysis of CBBP consortium that reverse antibiotic-induced susceptibility to vancomycin-resistant Enterococcus faecium infection.</title>
        <authorList>
            <person name="Fomenkov A."/>
            <person name="Zhang Z."/>
            <person name="Pamer E."/>
            <person name="Roberts R.J."/>
        </authorList>
    </citation>
    <scope>NUCLEOTIDE SEQUENCE [LARGE SCALE GENOMIC DNA]</scope>
    <source>
        <strain evidence="8">CBBP</strain>
    </source>
</reference>
<evidence type="ECO:0000256" key="1">
    <source>
        <dbReference type="ARBA" id="ARBA00004561"/>
    </source>
</evidence>
<name>A0A7L5EGE3_PARDI</name>
<feature type="domain" description="Major fimbrial subunit protein N-terminal" evidence="6">
    <location>
        <begin position="36"/>
        <end position="198"/>
    </location>
</feature>
<evidence type="ECO:0000256" key="4">
    <source>
        <dbReference type="ARBA" id="ARBA00023263"/>
    </source>
</evidence>
<dbReference type="Gene3D" id="2.60.40.3160">
    <property type="match status" value="2"/>
</dbReference>
<dbReference type="EMBL" id="CP051672">
    <property type="protein sequence ID" value="QJE30247.1"/>
    <property type="molecule type" value="Genomic_DNA"/>
</dbReference>
<dbReference type="InterPro" id="IPR029141">
    <property type="entry name" value="FimA_N"/>
</dbReference>
<comment type="similarity">
    <text evidence="2">Belongs to the bacteroidetes fimbrillin superfamily. FimA/Mfa1 family.</text>
</comment>
<dbReference type="Proteomes" id="UP000501982">
    <property type="component" value="Chromosome"/>
</dbReference>
<dbReference type="AlphaFoldDB" id="A0A7L5EGE3"/>
<evidence type="ECO:0000313" key="8">
    <source>
        <dbReference type="Proteomes" id="UP000501982"/>
    </source>
</evidence>
<evidence type="ECO:0000256" key="3">
    <source>
        <dbReference type="ARBA" id="ARBA00022729"/>
    </source>
</evidence>
<keyword evidence="4" id="KW-0281">Fimbrium</keyword>
<comment type="subcellular location">
    <subcellularLocation>
        <location evidence="1">Fimbrium</location>
    </subcellularLocation>
</comment>
<evidence type="ECO:0000313" key="7">
    <source>
        <dbReference type="EMBL" id="QJE30247.1"/>
    </source>
</evidence>
<evidence type="ECO:0000256" key="5">
    <source>
        <dbReference type="SAM" id="SignalP"/>
    </source>
</evidence>
<protein>
    <submittedName>
        <fullName evidence="7">Fimbrial protein</fullName>
    </submittedName>
</protein>
<dbReference type="GO" id="GO:0009289">
    <property type="term" value="C:pilus"/>
    <property type="evidence" value="ECO:0007669"/>
    <property type="project" value="UniProtKB-SubCell"/>
</dbReference>
<feature type="chain" id="PRO_5029485950" evidence="5">
    <location>
        <begin position="21"/>
        <end position="431"/>
    </location>
</feature>
<proteinExistence type="inferred from homology"/>
<keyword evidence="3 5" id="KW-0732">Signal</keyword>
<dbReference type="RefSeq" id="WP_170106255.1">
    <property type="nucleotide sequence ID" value="NZ_CP051672.1"/>
</dbReference>
<evidence type="ECO:0000259" key="6">
    <source>
        <dbReference type="Pfam" id="PF06321"/>
    </source>
</evidence>
<dbReference type="Gene3D" id="2.60.40.3690">
    <property type="match status" value="1"/>
</dbReference>
<dbReference type="PROSITE" id="PS51257">
    <property type="entry name" value="PROKAR_LIPOPROTEIN"/>
    <property type="match status" value="1"/>
</dbReference>
<dbReference type="Pfam" id="PF06321">
    <property type="entry name" value="P_gingi_FimA"/>
    <property type="match status" value="1"/>
</dbReference>